<comment type="caution">
    <text evidence="9">The sequence shown here is derived from an EMBL/GenBank/DDBJ whole genome shotgun (WGS) entry which is preliminary data.</text>
</comment>
<dbReference type="InterPro" id="IPR036977">
    <property type="entry name" value="DNA_primase_Znf_CHC2"/>
</dbReference>
<evidence type="ECO:0000313" key="9">
    <source>
        <dbReference type="EMBL" id="GLI25630.1"/>
    </source>
</evidence>
<keyword evidence="1" id="KW-0240">DNA-directed RNA polymerase</keyword>
<evidence type="ECO:0000256" key="6">
    <source>
        <dbReference type="ARBA" id="ARBA00023163"/>
    </source>
</evidence>
<evidence type="ECO:0000256" key="3">
    <source>
        <dbReference type="ARBA" id="ARBA00022679"/>
    </source>
</evidence>
<dbReference type="Proteomes" id="UP001144397">
    <property type="component" value="Unassembled WGS sequence"/>
</dbReference>
<dbReference type="GO" id="GO:0003677">
    <property type="term" value="F:DNA binding"/>
    <property type="evidence" value="ECO:0007669"/>
    <property type="project" value="InterPro"/>
</dbReference>
<organism evidence="9 11">
    <name type="scientific">Xanthobacter flavus</name>
    <dbReference type="NCBI Taxonomy" id="281"/>
    <lineage>
        <taxon>Bacteria</taxon>
        <taxon>Pseudomonadati</taxon>
        <taxon>Pseudomonadota</taxon>
        <taxon>Alphaproteobacteria</taxon>
        <taxon>Hyphomicrobiales</taxon>
        <taxon>Xanthobacteraceae</taxon>
        <taxon>Xanthobacter</taxon>
    </lineage>
</organism>
<dbReference type="Gene3D" id="3.90.580.10">
    <property type="entry name" value="Zinc finger, CHC2-type domain"/>
    <property type="match status" value="1"/>
</dbReference>
<dbReference type="Pfam" id="PF23639">
    <property type="entry name" value="DUF7146"/>
    <property type="match status" value="1"/>
</dbReference>
<dbReference type="GO" id="GO:0016779">
    <property type="term" value="F:nucleotidyltransferase activity"/>
    <property type="evidence" value="ECO:0007669"/>
    <property type="project" value="UniProtKB-KW"/>
</dbReference>
<proteinExistence type="predicted"/>
<feature type="domain" description="DUF7146" evidence="8">
    <location>
        <begin position="136"/>
        <end position="258"/>
    </location>
</feature>
<name>A0A9W6CSI9_XANFL</name>
<evidence type="ECO:0000256" key="5">
    <source>
        <dbReference type="ARBA" id="ARBA00022705"/>
    </source>
</evidence>
<evidence type="ECO:0000313" key="10">
    <source>
        <dbReference type="EMBL" id="MDR6331936.1"/>
    </source>
</evidence>
<dbReference type="GeneID" id="95766076"/>
<keyword evidence="2" id="KW-0639">Primosome</keyword>
<evidence type="ECO:0000256" key="2">
    <source>
        <dbReference type="ARBA" id="ARBA00022515"/>
    </source>
</evidence>
<gene>
    <name evidence="10" type="ORF">GGQ86_000383</name>
    <name evidence="9" type="ORF">XFLAVUS301_53040</name>
</gene>
<dbReference type="SUPFAM" id="SSF57783">
    <property type="entry name" value="Zinc beta-ribbon"/>
    <property type="match status" value="1"/>
</dbReference>
<accession>A0A9W6CSI9</accession>
<dbReference type="EMBL" id="BSDO01000022">
    <property type="protein sequence ID" value="GLI25630.1"/>
    <property type="molecule type" value="Genomic_DNA"/>
</dbReference>
<evidence type="ECO:0000313" key="12">
    <source>
        <dbReference type="Proteomes" id="UP001245370"/>
    </source>
</evidence>
<evidence type="ECO:0000259" key="8">
    <source>
        <dbReference type="Pfam" id="PF23639"/>
    </source>
</evidence>
<evidence type="ECO:0008006" key="13">
    <source>
        <dbReference type="Google" id="ProtNLM"/>
    </source>
</evidence>
<keyword evidence="3" id="KW-0808">Transferase</keyword>
<reference evidence="9" key="1">
    <citation type="submission" date="2022-12" db="EMBL/GenBank/DDBJ databases">
        <title>Reference genome sequencing for broad-spectrum identification of bacterial and archaeal isolates by mass spectrometry.</title>
        <authorList>
            <person name="Sekiguchi Y."/>
            <person name="Tourlousse D.M."/>
        </authorList>
    </citation>
    <scope>NUCLEOTIDE SEQUENCE</scope>
    <source>
        <strain evidence="9">301</strain>
    </source>
</reference>
<keyword evidence="12" id="KW-1185">Reference proteome</keyword>
<dbReference type="GO" id="GO:1990077">
    <property type="term" value="C:primosome complex"/>
    <property type="evidence" value="ECO:0007669"/>
    <property type="project" value="UniProtKB-KW"/>
</dbReference>
<dbReference type="GO" id="GO:0008270">
    <property type="term" value="F:zinc ion binding"/>
    <property type="evidence" value="ECO:0007669"/>
    <property type="project" value="InterPro"/>
</dbReference>
<dbReference type="InterPro" id="IPR055570">
    <property type="entry name" value="DUF7146"/>
</dbReference>
<evidence type="ECO:0000259" key="7">
    <source>
        <dbReference type="Pfam" id="PF13362"/>
    </source>
</evidence>
<keyword evidence="6" id="KW-0804">Transcription</keyword>
<dbReference type="RefSeq" id="WP_281810116.1">
    <property type="nucleotide sequence ID" value="NZ_BSDO01000022.1"/>
</dbReference>
<dbReference type="InterPro" id="IPR006171">
    <property type="entry name" value="TOPRIM_dom"/>
</dbReference>
<keyword evidence="4" id="KW-0548">Nucleotidyltransferase</keyword>
<keyword evidence="5" id="KW-0235">DNA replication</keyword>
<dbReference type="Pfam" id="PF13362">
    <property type="entry name" value="Toprim_3"/>
    <property type="match status" value="1"/>
</dbReference>
<dbReference type="Proteomes" id="UP001245370">
    <property type="component" value="Unassembled WGS sequence"/>
</dbReference>
<evidence type="ECO:0000256" key="1">
    <source>
        <dbReference type="ARBA" id="ARBA00022478"/>
    </source>
</evidence>
<reference evidence="10 12" key="2">
    <citation type="submission" date="2023-07" db="EMBL/GenBank/DDBJ databases">
        <title>Genomic Encyclopedia of Type Strains, Phase IV (KMG-IV): sequencing the most valuable type-strain genomes for metagenomic binning, comparative biology and taxonomic classification.</title>
        <authorList>
            <person name="Goeker M."/>
        </authorList>
    </citation>
    <scope>NUCLEOTIDE SEQUENCE [LARGE SCALE GENOMIC DNA]</scope>
    <source>
        <strain evidence="10 12">DSM 338</strain>
    </source>
</reference>
<dbReference type="AlphaFoldDB" id="A0A9W6CSI9"/>
<evidence type="ECO:0000256" key="4">
    <source>
        <dbReference type="ARBA" id="ARBA00022695"/>
    </source>
</evidence>
<dbReference type="GO" id="GO:0006269">
    <property type="term" value="P:DNA replication, synthesis of primer"/>
    <property type="evidence" value="ECO:0007669"/>
    <property type="project" value="UniProtKB-KW"/>
</dbReference>
<dbReference type="EMBL" id="JAVDPY010000001">
    <property type="protein sequence ID" value="MDR6331936.1"/>
    <property type="molecule type" value="Genomic_DNA"/>
</dbReference>
<evidence type="ECO:0000313" key="11">
    <source>
        <dbReference type="Proteomes" id="UP001144397"/>
    </source>
</evidence>
<feature type="domain" description="Toprim" evidence="7">
    <location>
        <begin position="280"/>
        <end position="370"/>
    </location>
</feature>
<protein>
    <recommendedName>
        <fullName evidence="13">Toprim domain-containing protein</fullName>
    </recommendedName>
</protein>
<sequence length="374" mass="40714">MTRPSVADLKARAQDRLEDLLHKLAPGGKHARGVYTVCNPMRREKNPSFAVWTQGDACGAFKDFTDPDVTKGDVFGLVAYLNGKAVDDFDFARAWLEDFLGLASMSDADREEARRAREKRRGETAAAKVSRAVWAEKQAFRTWSGGRMILPGSVPWLYLMHRGVDLRFVETYAGDLRWGTAVEWWLGAEWREEIRDGRPHRVKVRPGPSFPAIFTPLRDAAGGLKAVHYTFLAPDGSGKAAVEKPKLIWPEQLGLVMRIANGEGNHSPEEADGLGASCTLVLTEGLEDGLSVALAAPELRVWGCASISNFAHAPVGRPCVADVLIHAQNDHGNAAAQSTVARAIDTLSRTGKPIARLTAPTGKDLNDTLRGKDG</sequence>
<dbReference type="GO" id="GO:0000428">
    <property type="term" value="C:DNA-directed RNA polymerase complex"/>
    <property type="evidence" value="ECO:0007669"/>
    <property type="project" value="UniProtKB-KW"/>
</dbReference>